<name>A0ABP8S7C5_9ACTN</name>
<sequence length="427" mass="46525">MIAPVALFLTDLDPRARVKGSRDGLGAQAVWSATGRPLIGNLTTVTDSLAGFTTLLVGLRLAELASSDELDNTPNAFLVWEQMAAYVRHVVHSHRGFFGLQRIAARAAKAGSNGGKVHLSAQPEHQILSNQRTDGLLGNYTSPARTSGLVAPGSPARLTPEAAAFVDAVYLPRLESGWGQDARHLVRELRRDRMVFDLGANEKRESLASIFSPVMSQQEVDFYRYHLVEGGPGDPTEGRQARLATLLEARPPESVWPSRPYLMAVADDAESRGWTDIADLVRRVIACESVLAPASLLFSYLLGRNGADIDKVVADLRSSWGDRLDSIDPLAVSALPGHDWPRIAEALAGGDYPQLIRTLAERNATVMRERGGALAWLEVTDNHQLRVRFRDEPAGLPAGDEIPELWWYPYFIPSLVSMLAAIGKGNA</sequence>
<organism evidence="1 2">
    <name type="scientific">Micromonospora coerulea</name>
    <dbReference type="NCBI Taxonomy" id="47856"/>
    <lineage>
        <taxon>Bacteria</taxon>
        <taxon>Bacillati</taxon>
        <taxon>Actinomycetota</taxon>
        <taxon>Actinomycetes</taxon>
        <taxon>Micromonosporales</taxon>
        <taxon>Micromonosporaceae</taxon>
        <taxon>Micromonospora</taxon>
    </lineage>
</organism>
<evidence type="ECO:0000313" key="2">
    <source>
        <dbReference type="Proteomes" id="UP001500307"/>
    </source>
</evidence>
<gene>
    <name evidence="1" type="ORF">GCM10023176_05160</name>
</gene>
<dbReference type="EMBL" id="BAABGU010000002">
    <property type="protein sequence ID" value="GAA4562756.1"/>
    <property type="molecule type" value="Genomic_DNA"/>
</dbReference>
<comment type="caution">
    <text evidence="1">The sequence shown here is derived from an EMBL/GenBank/DDBJ whole genome shotgun (WGS) entry which is preliminary data.</text>
</comment>
<keyword evidence="2" id="KW-1185">Reference proteome</keyword>
<dbReference type="Proteomes" id="UP001500307">
    <property type="component" value="Unassembled WGS sequence"/>
</dbReference>
<reference evidence="2" key="1">
    <citation type="journal article" date="2019" name="Int. J. Syst. Evol. Microbiol.">
        <title>The Global Catalogue of Microorganisms (GCM) 10K type strain sequencing project: providing services to taxonomists for standard genome sequencing and annotation.</title>
        <authorList>
            <consortium name="The Broad Institute Genomics Platform"/>
            <consortium name="The Broad Institute Genome Sequencing Center for Infectious Disease"/>
            <person name="Wu L."/>
            <person name="Ma J."/>
        </authorList>
    </citation>
    <scope>NUCLEOTIDE SEQUENCE [LARGE SCALE GENOMIC DNA]</scope>
    <source>
        <strain evidence="2">JCM 3175</strain>
    </source>
</reference>
<protein>
    <submittedName>
        <fullName evidence="1">Uncharacterized protein</fullName>
    </submittedName>
</protein>
<evidence type="ECO:0000313" key="1">
    <source>
        <dbReference type="EMBL" id="GAA4562756.1"/>
    </source>
</evidence>
<accession>A0ABP8S7C5</accession>
<proteinExistence type="predicted"/>